<dbReference type="Proteomes" id="UP000659388">
    <property type="component" value="Unassembled WGS sequence"/>
</dbReference>
<reference evidence="1" key="1">
    <citation type="submission" date="2021-01" db="EMBL/GenBank/DDBJ databases">
        <title>Fulvivirga kasyanovii gen. nov., sp nov., a novel member of the phylum Bacteroidetes isolated from seawater in a mussel farm.</title>
        <authorList>
            <person name="Zhao L.-H."/>
            <person name="Wang Z.-J."/>
        </authorList>
    </citation>
    <scope>NUCLEOTIDE SEQUENCE</scope>
    <source>
        <strain evidence="1">2943</strain>
    </source>
</reference>
<evidence type="ECO:0000313" key="2">
    <source>
        <dbReference type="Proteomes" id="UP000659388"/>
    </source>
</evidence>
<dbReference type="AlphaFoldDB" id="A0A937FCC0"/>
<comment type="caution">
    <text evidence="1">The sequence shown here is derived from an EMBL/GenBank/DDBJ whole genome shotgun (WGS) entry which is preliminary data.</text>
</comment>
<gene>
    <name evidence="1" type="ORF">JL102_16960</name>
</gene>
<dbReference type="Gene3D" id="3.40.50.1820">
    <property type="entry name" value="alpha/beta hydrolase"/>
    <property type="match status" value="1"/>
</dbReference>
<keyword evidence="1" id="KW-0378">Hydrolase</keyword>
<dbReference type="EMBL" id="JAESIY010000009">
    <property type="protein sequence ID" value="MBL3657843.1"/>
    <property type="molecule type" value="Genomic_DNA"/>
</dbReference>
<name>A0A937FCC0_9BACT</name>
<proteinExistence type="predicted"/>
<organism evidence="1 2">
    <name type="scientific">Fulvivirga sediminis</name>
    <dbReference type="NCBI Taxonomy" id="2803949"/>
    <lineage>
        <taxon>Bacteria</taxon>
        <taxon>Pseudomonadati</taxon>
        <taxon>Bacteroidota</taxon>
        <taxon>Cytophagia</taxon>
        <taxon>Cytophagales</taxon>
        <taxon>Fulvivirgaceae</taxon>
        <taxon>Fulvivirga</taxon>
    </lineage>
</organism>
<dbReference type="SUPFAM" id="SSF53474">
    <property type="entry name" value="alpha/beta-Hydrolases"/>
    <property type="match status" value="1"/>
</dbReference>
<evidence type="ECO:0000313" key="1">
    <source>
        <dbReference type="EMBL" id="MBL3657843.1"/>
    </source>
</evidence>
<sequence length="350" mass="39472">MIMKFLKWLAPIILLLVAVYFTGPKVETPELNKNLPEVTHHLYQLEADIEAKEKAVGNVKPDNEARIVWYDSTYQKTPYSLIYLHGFSASQKEGFPLHEEIAQRYGMNLYLARLHSHGVESKEAMLDLTAENYVNSAKEAIAIGEQLGEKTILFATSTGGTLSLYLAGGDNNIAGLILYSPNIKVYQPEAFILNKHWGLQIARIVQGSDYMEWEISPERKPYWQNKYRLEAITQLQELLDVTMTEETFKQVTQPTFLGYYYKNDSLQDHTVSVKAELAMFDQLGTPNSLKRKVAFPEAGHHVIGSSLTSEDLPTVRKETYKFIEEILKIKPAPITKTDSAGSAEPALNPA</sequence>
<dbReference type="GO" id="GO:0016787">
    <property type="term" value="F:hydrolase activity"/>
    <property type="evidence" value="ECO:0007669"/>
    <property type="project" value="UniProtKB-KW"/>
</dbReference>
<dbReference type="InterPro" id="IPR029058">
    <property type="entry name" value="AB_hydrolase_fold"/>
</dbReference>
<protein>
    <submittedName>
        <fullName evidence="1">Alpha/beta hydrolase</fullName>
    </submittedName>
</protein>
<keyword evidence="2" id="KW-1185">Reference proteome</keyword>
<accession>A0A937FCC0</accession>